<proteinExistence type="predicted"/>
<comment type="caution">
    <text evidence="1">The sequence shown here is derived from an EMBL/GenBank/DDBJ whole genome shotgun (WGS) entry which is preliminary data.</text>
</comment>
<organism evidence="1 2">
    <name type="scientific">Pontibacter burrus</name>
    <dbReference type="NCBI Taxonomy" id="2704466"/>
    <lineage>
        <taxon>Bacteria</taxon>
        <taxon>Pseudomonadati</taxon>
        <taxon>Bacteroidota</taxon>
        <taxon>Cytophagia</taxon>
        <taxon>Cytophagales</taxon>
        <taxon>Hymenobacteraceae</taxon>
        <taxon>Pontibacter</taxon>
    </lineage>
</organism>
<dbReference type="AlphaFoldDB" id="A0A6B3LYQ6"/>
<dbReference type="Proteomes" id="UP000474777">
    <property type="component" value="Unassembled WGS sequence"/>
</dbReference>
<evidence type="ECO:0008006" key="3">
    <source>
        <dbReference type="Google" id="ProtNLM"/>
    </source>
</evidence>
<evidence type="ECO:0000313" key="2">
    <source>
        <dbReference type="Proteomes" id="UP000474777"/>
    </source>
</evidence>
<dbReference type="RefSeq" id="WP_163915670.1">
    <property type="nucleotide sequence ID" value="NZ_JAAGWD010000006.1"/>
</dbReference>
<keyword evidence="2" id="KW-1185">Reference proteome</keyword>
<protein>
    <recommendedName>
        <fullName evidence="3">STAS/SEC14 domain-containing protein</fullName>
    </recommendedName>
</protein>
<reference evidence="1 2" key="1">
    <citation type="submission" date="2020-02" db="EMBL/GenBank/DDBJ databases">
        <authorList>
            <person name="Kim M.K."/>
        </authorList>
    </citation>
    <scope>NUCLEOTIDE SEQUENCE [LARGE SCALE GENOMIC DNA]</scope>
    <source>
        <strain evidence="1 2">BT327</strain>
    </source>
</reference>
<accession>A0A6B3LYQ6</accession>
<sequence>MEHILQHEHLSTPATADFLKLYRCSNEQILFADWSGVLDAGRARLGCTTILDTLKEHKFSKILNNNTRVTGHYPGAIEWVGKVWFPEMNALGIRYFAWVYSPAFYTQIGIDEIISLSSKVEIQTFYDVLEAWQWLMDKPDL</sequence>
<name>A0A6B3LYQ6_9BACT</name>
<gene>
    <name evidence="1" type="ORF">GXP69_13780</name>
</gene>
<evidence type="ECO:0000313" key="1">
    <source>
        <dbReference type="EMBL" id="NEM98770.1"/>
    </source>
</evidence>
<dbReference type="EMBL" id="JAAGWD010000006">
    <property type="protein sequence ID" value="NEM98770.1"/>
    <property type="molecule type" value="Genomic_DNA"/>
</dbReference>